<organism evidence="2 3">
    <name type="scientific">Dulcicalothrix desertica PCC 7102</name>
    <dbReference type="NCBI Taxonomy" id="232991"/>
    <lineage>
        <taxon>Bacteria</taxon>
        <taxon>Bacillati</taxon>
        <taxon>Cyanobacteriota</taxon>
        <taxon>Cyanophyceae</taxon>
        <taxon>Nostocales</taxon>
        <taxon>Calotrichaceae</taxon>
        <taxon>Dulcicalothrix</taxon>
    </lineage>
</organism>
<feature type="transmembrane region" description="Helical" evidence="1">
    <location>
        <begin position="21"/>
        <end position="38"/>
    </location>
</feature>
<name>A0A3S1AD44_9CYAN</name>
<accession>A0A3S1AD44</accession>
<keyword evidence="1" id="KW-1133">Transmembrane helix</keyword>
<comment type="caution">
    <text evidence="2">The sequence shown here is derived from an EMBL/GenBank/DDBJ whole genome shotgun (WGS) entry which is preliminary data.</text>
</comment>
<proteinExistence type="predicted"/>
<reference evidence="2" key="1">
    <citation type="submission" date="2018-12" db="EMBL/GenBank/DDBJ databases">
        <authorList>
            <person name="Will S."/>
            <person name="Neumann-Schaal M."/>
            <person name="Henke P."/>
        </authorList>
    </citation>
    <scope>NUCLEOTIDE SEQUENCE</scope>
    <source>
        <strain evidence="2">PCC 7102</strain>
    </source>
</reference>
<evidence type="ECO:0000256" key="1">
    <source>
        <dbReference type="SAM" id="Phobius"/>
    </source>
</evidence>
<sequence>MIHQLITNLSGKRARECRRPFQIGTIMLALTTMFLGAACTNNLEARRTEGENNVTAQEVADNTVQLVGKTVTIRSQPVRKISPTTFTVSDQQFFGSEPILVVNATGSVAPLPENIDLQITGPVANLVVADIERQYGLDLDPTLLVEYENKPAIIAQSIALAPKPGEISSNPSAYYNKVIAVPAEVEKIVGQNSFTLDEDKLLGGQDLLVVNPNPKVPIRADERVVVTGVLRPLVIADIEREFGFNWDTGFKRQLEVEYKNRPVLIAQSVYPSALERR</sequence>
<evidence type="ECO:0000313" key="2">
    <source>
        <dbReference type="EMBL" id="RUS98496.1"/>
    </source>
</evidence>
<keyword evidence="3" id="KW-1185">Reference proteome</keyword>
<dbReference type="OrthoDB" id="467381at2"/>
<evidence type="ECO:0000313" key="3">
    <source>
        <dbReference type="Proteomes" id="UP000271624"/>
    </source>
</evidence>
<reference evidence="2" key="2">
    <citation type="journal article" date="2019" name="Genome Biol. Evol.">
        <title>Day and night: Metabolic profiles and evolutionary relationships of six axenic non-marine cyanobacteria.</title>
        <authorList>
            <person name="Will S.E."/>
            <person name="Henke P."/>
            <person name="Boedeker C."/>
            <person name="Huang S."/>
            <person name="Brinkmann H."/>
            <person name="Rohde M."/>
            <person name="Jarek M."/>
            <person name="Friedl T."/>
            <person name="Seufert S."/>
            <person name="Schumacher M."/>
            <person name="Overmann J."/>
            <person name="Neumann-Schaal M."/>
            <person name="Petersen J."/>
        </authorList>
    </citation>
    <scope>NUCLEOTIDE SEQUENCE [LARGE SCALE GENOMIC DNA]</scope>
    <source>
        <strain evidence="2">PCC 7102</strain>
    </source>
</reference>
<dbReference type="RefSeq" id="WP_127086171.1">
    <property type="nucleotide sequence ID" value="NZ_RSCL01000029.1"/>
</dbReference>
<keyword evidence="1" id="KW-0812">Transmembrane</keyword>
<keyword evidence="1" id="KW-0472">Membrane</keyword>
<dbReference type="EMBL" id="RSCL01000029">
    <property type="protein sequence ID" value="RUS98496.1"/>
    <property type="molecule type" value="Genomic_DNA"/>
</dbReference>
<dbReference type="Proteomes" id="UP000271624">
    <property type="component" value="Unassembled WGS sequence"/>
</dbReference>
<gene>
    <name evidence="2" type="ORF">DSM106972_081250</name>
</gene>
<dbReference type="AlphaFoldDB" id="A0A3S1AD44"/>
<protein>
    <submittedName>
        <fullName evidence="2">Uncharacterized protein</fullName>
    </submittedName>
</protein>